<dbReference type="PROSITE" id="PS50911">
    <property type="entry name" value="CHAP"/>
    <property type="match status" value="1"/>
</dbReference>
<dbReference type="SMART" id="SM00047">
    <property type="entry name" value="LYZ2"/>
    <property type="match status" value="1"/>
</dbReference>
<dbReference type="Proteomes" id="UP001255050">
    <property type="component" value="Unassembled WGS sequence"/>
</dbReference>
<evidence type="ECO:0000313" key="4">
    <source>
        <dbReference type="EMBL" id="MDR5602072.1"/>
    </source>
</evidence>
<accession>A0ABU1EWB1</accession>
<dbReference type="Pfam" id="PF05257">
    <property type="entry name" value="CHAP"/>
    <property type="match status" value="1"/>
</dbReference>
<gene>
    <name evidence="4" type="ORF">RCO12_01350</name>
</gene>
<dbReference type="Gene3D" id="3.90.1720.10">
    <property type="entry name" value="endopeptidase domain like (from Nostoc punctiforme)"/>
    <property type="match status" value="1"/>
</dbReference>
<feature type="region of interest" description="Disordered" evidence="2">
    <location>
        <begin position="379"/>
        <end position="399"/>
    </location>
</feature>
<evidence type="ECO:0000256" key="1">
    <source>
        <dbReference type="ARBA" id="ARBA00006088"/>
    </source>
</evidence>
<feature type="region of interest" description="Disordered" evidence="2">
    <location>
        <begin position="149"/>
        <end position="178"/>
    </location>
</feature>
<evidence type="ECO:0000313" key="5">
    <source>
        <dbReference type="Proteomes" id="UP001255050"/>
    </source>
</evidence>
<name>A0ABU1EWB1_9STAP</name>
<keyword evidence="5" id="KW-1185">Reference proteome</keyword>
<dbReference type="InterPro" id="IPR007921">
    <property type="entry name" value="CHAP_dom"/>
</dbReference>
<feature type="domain" description="Peptidase C51" evidence="3">
    <location>
        <begin position="13"/>
        <end position="144"/>
    </location>
</feature>
<organism evidence="4 5">
    <name type="scientific">Staphylococcus coagulans</name>
    <dbReference type="NCBI Taxonomy" id="74706"/>
    <lineage>
        <taxon>Bacteria</taxon>
        <taxon>Bacillati</taxon>
        <taxon>Bacillota</taxon>
        <taxon>Bacilli</taxon>
        <taxon>Bacillales</taxon>
        <taxon>Staphylococcaceae</taxon>
        <taxon>Staphylococcus</taxon>
    </lineage>
</organism>
<reference evidence="4 5" key="1">
    <citation type="submission" date="2023-08" db="EMBL/GenBank/DDBJ databases">
        <title>Whole genome sequencing of Staphylococcus coagulans NN-2474.</title>
        <authorList>
            <person name="Kropotov V.S."/>
            <person name="Boriskina E.V."/>
            <person name="Gordinskaya N.A."/>
            <person name="Shkurkina I.S."/>
            <person name="Kryazhev D.V."/>
            <person name="Alekseeva A.E."/>
            <person name="Makhova M.A."/>
        </authorList>
    </citation>
    <scope>NUCLEOTIDE SEQUENCE [LARGE SCALE GENOMIC DNA]</scope>
    <source>
        <strain evidence="4 5">NN-2474</strain>
    </source>
</reference>
<dbReference type="RefSeq" id="WP_309550959.1">
    <property type="nucleotide sequence ID" value="NZ_JAVJGV010000003.1"/>
</dbReference>
<dbReference type="EMBL" id="JAVJGV010000003">
    <property type="protein sequence ID" value="MDR5602072.1"/>
    <property type="molecule type" value="Genomic_DNA"/>
</dbReference>
<protein>
    <submittedName>
        <fullName evidence="4">Glucosaminidase domain-containing protein</fullName>
    </submittedName>
</protein>
<sequence>MALPKKGKPTASQVVKWAKNLAKRHGGVDVDGYYGYQCWDLPNYILKKYWGFTTWGNANAMAQKSNYRGYDFKILRNTPSFVPKPGDWAVWAGSNPGHVNIVVGPSTKKYFYAVNQNWRNNSSYVGSKATLEKHDYNGVTHFVRPPYKKEATKDNHNPSPAPQPQKDPKPDQKPEEPRWKNIKKVEYTLFSSVLDQKIQYIDHNVALGNLQKDPKGIYLKESSHLRSVKELYIQRNKYIEENQYPHAYVDREHVWITRPINFEAPLHPGWLVIEVCGGLTENKRQFMLNQIRALIYGVWLLGSTDLKLSKSSLKVDDNIWRTMKDLIDYDLIKNGIPDNSKYEDVVKKLIEMYGKRDKLLRETIYTNTTNTKIKIKPSTSVDNTTSGHTTIKGHSVKHTTSPKITVEKSKYTFKQALNAQMAKGKPKKSVSYGWINATRDQTSSAMNPKTIWASSTQRYQMLNLGKYQGVPVNKLNQLLSGKGTLHNQGKAFADACKKYNLNEIYLIAHALLESGNGKSNFASGASGVYNYFGIGAFDNNPNNAISFARRHNWTSPAKAIIGGAKFVREGYINQGQNTLYRMRWNPKNPATHQYATAIEWCQFQATTIANYYKRIGLKGMYFTRDQYR</sequence>
<dbReference type="Pfam" id="PF01832">
    <property type="entry name" value="Glucosaminidase"/>
    <property type="match status" value="1"/>
</dbReference>
<evidence type="ECO:0000256" key="2">
    <source>
        <dbReference type="SAM" id="MobiDB-lite"/>
    </source>
</evidence>
<dbReference type="Gene3D" id="1.10.530.10">
    <property type="match status" value="1"/>
</dbReference>
<feature type="compositionally biased region" description="Basic and acidic residues" evidence="2">
    <location>
        <begin position="166"/>
        <end position="178"/>
    </location>
</feature>
<feature type="compositionally biased region" description="Polar residues" evidence="2">
    <location>
        <begin position="379"/>
        <end position="389"/>
    </location>
</feature>
<evidence type="ECO:0000259" key="3">
    <source>
        <dbReference type="PROSITE" id="PS50911"/>
    </source>
</evidence>
<dbReference type="InterPro" id="IPR002901">
    <property type="entry name" value="MGlyc_endo_b_GlcNAc-like_dom"/>
</dbReference>
<comment type="caution">
    <text evidence="4">The sequence shown here is derived from an EMBL/GenBank/DDBJ whole genome shotgun (WGS) entry which is preliminary data.</text>
</comment>
<dbReference type="InterPro" id="IPR038765">
    <property type="entry name" value="Papain-like_cys_pep_sf"/>
</dbReference>
<comment type="similarity">
    <text evidence="1">In the N-terminal section; belongs to the N-acetylmuramoyl-L-alanine amidase 2 family.</text>
</comment>
<dbReference type="SUPFAM" id="SSF54001">
    <property type="entry name" value="Cysteine proteinases"/>
    <property type="match status" value="1"/>
</dbReference>
<proteinExistence type="inferred from homology"/>